<evidence type="ECO:0000313" key="5">
    <source>
        <dbReference type="EMBL" id="RQM25768.1"/>
    </source>
</evidence>
<organism evidence="5 6">
    <name type="scientific">Aphanomyces astaci</name>
    <name type="common">Crayfish plague agent</name>
    <dbReference type="NCBI Taxonomy" id="112090"/>
    <lineage>
        <taxon>Eukaryota</taxon>
        <taxon>Sar</taxon>
        <taxon>Stramenopiles</taxon>
        <taxon>Oomycota</taxon>
        <taxon>Saprolegniomycetes</taxon>
        <taxon>Saprolegniales</taxon>
        <taxon>Verrucalvaceae</taxon>
        <taxon>Aphanomyces</taxon>
    </lineage>
</organism>
<feature type="domain" description="MRB1590-like C-terminal" evidence="4">
    <location>
        <begin position="466"/>
        <end position="522"/>
    </location>
</feature>
<evidence type="ECO:0000313" key="6">
    <source>
        <dbReference type="Proteomes" id="UP000284702"/>
    </source>
</evidence>
<name>A0A3R8DEG5_APHAT</name>
<evidence type="ECO:0000259" key="4">
    <source>
        <dbReference type="Pfam" id="PF21117"/>
    </source>
</evidence>
<reference evidence="5" key="1">
    <citation type="submission" date="2018-07" db="EMBL/GenBank/DDBJ databases">
        <title>Annotation of Aphanomyces astaci genome assembly.</title>
        <authorList>
            <person name="Studholme D.J."/>
        </authorList>
    </citation>
    <scope>NUCLEOTIDE SEQUENCE [LARGE SCALE GENOMIC DNA]</scope>
    <source>
        <strain evidence="5">Pc</strain>
    </source>
</reference>
<dbReference type="InterPro" id="IPR046834">
    <property type="entry name" value="ABC_ATPase_C"/>
</dbReference>
<dbReference type="VEuPathDB" id="FungiDB:H257_15112"/>
<comment type="caution">
    <text evidence="5">The sequence shown here is derived from an EMBL/GenBank/DDBJ whole genome shotgun (WGS) entry which is preliminary data.</text>
</comment>
<feature type="region of interest" description="Disordered" evidence="1">
    <location>
        <begin position="204"/>
        <end position="224"/>
    </location>
</feature>
<evidence type="ECO:0000259" key="3">
    <source>
        <dbReference type="Pfam" id="PF20446"/>
    </source>
</evidence>
<keyword evidence="6" id="KW-1185">Reference proteome</keyword>
<proteinExistence type="predicted"/>
<dbReference type="Pfam" id="PF09818">
    <property type="entry name" value="ABC_ATPase"/>
    <property type="match status" value="1"/>
</dbReference>
<accession>A0A3R8DEG5</accession>
<sequence>MQQQVLSWSALIGTLYKLEGQNYGAYNSLRGQEYRHAEHPAFILAADSIQGDAFAAPSRFHVVLDASSARYPTDMLSTKSRRISVADFLARQFVRATRARGADARVGGQGWHGAKGGDLSMDSPSQYVLERTNVLVLADGSVEARFTVGLPARGRSICGDFATRILTDVVPALVLEALVCPADVADLWGHVKCVEDQRALRQLSGASDTPMASPPAQPFQAPRSSPLHRTFTLPHHGPISGLGIPRGITLLVGGGYHGKSTVLQAVEGGVYDTVPGDGREFVVTDPRAVKIRAEDGRSVVGCNVSPFISNLPSKVTTEAFTSANASGSTSQAANIMEAIEAGATTLLMDEDTCATNFMTRDGYNIPTNIIAVGDDDVICRVYDLQARALFTVHGVSSILVVGALGDYFSIADNVILMDTFQPKDVTTQAKTIASQHPPIAQSSTFLASTVRVLDPAGIPVVDARRVKCLGTNTINYGDLDGAIDVSAVGHLVEPGQLRAIAHVLRGNLANDMNGRRSISVREMLLYEVT</sequence>
<dbReference type="EMBL" id="MZMZ02002448">
    <property type="protein sequence ID" value="RQM25768.1"/>
    <property type="molecule type" value="Genomic_DNA"/>
</dbReference>
<dbReference type="Pfam" id="PF21117">
    <property type="entry name" value="MRB1590_C"/>
    <property type="match status" value="1"/>
</dbReference>
<dbReference type="InterPro" id="IPR046833">
    <property type="entry name" value="ABC_N"/>
</dbReference>
<feature type="domain" description="ATPase of the ABC class C-terminal" evidence="2">
    <location>
        <begin position="189"/>
        <end position="441"/>
    </location>
</feature>
<protein>
    <submittedName>
        <fullName evidence="5">Uncharacterized protein</fullName>
    </submittedName>
</protein>
<dbReference type="Proteomes" id="UP000284702">
    <property type="component" value="Unassembled WGS sequence"/>
</dbReference>
<dbReference type="PANTHER" id="PTHR38149:SF1">
    <property type="entry name" value="ATPASE"/>
    <property type="match status" value="1"/>
</dbReference>
<dbReference type="Pfam" id="PF20446">
    <property type="entry name" value="ABC_N"/>
    <property type="match status" value="1"/>
</dbReference>
<dbReference type="InterPro" id="IPR019195">
    <property type="entry name" value="ABC_ATPase_put"/>
</dbReference>
<feature type="domain" description="ATPase of the ABC class N-terminal" evidence="3">
    <location>
        <begin position="10"/>
        <end position="179"/>
    </location>
</feature>
<evidence type="ECO:0000256" key="1">
    <source>
        <dbReference type="SAM" id="MobiDB-lite"/>
    </source>
</evidence>
<dbReference type="InterPro" id="IPR049069">
    <property type="entry name" value="MRB1590-like_C"/>
</dbReference>
<gene>
    <name evidence="5" type="ORF">B5M09_005508</name>
</gene>
<evidence type="ECO:0000259" key="2">
    <source>
        <dbReference type="Pfam" id="PF09818"/>
    </source>
</evidence>
<dbReference type="PANTHER" id="PTHR38149">
    <property type="entry name" value="ATPASE"/>
    <property type="match status" value="1"/>
</dbReference>
<dbReference type="AlphaFoldDB" id="A0A3R8DEG5"/>